<evidence type="ECO:0000256" key="1">
    <source>
        <dbReference type="SAM" id="MobiDB-lite"/>
    </source>
</evidence>
<reference evidence="3 4" key="1">
    <citation type="journal article" date="2022" name="bioRxiv">
        <title>Genomics of Preaxostyla Flagellates Illuminates Evolutionary Transitions and the Path Towards Mitochondrial Loss.</title>
        <authorList>
            <person name="Novak L.V.F."/>
            <person name="Treitli S.C."/>
            <person name="Pyrih J."/>
            <person name="Halakuc P."/>
            <person name="Pipaliya S.V."/>
            <person name="Vacek V."/>
            <person name="Brzon O."/>
            <person name="Soukal P."/>
            <person name="Eme L."/>
            <person name="Dacks J.B."/>
            <person name="Karnkowska A."/>
            <person name="Elias M."/>
            <person name="Hampl V."/>
        </authorList>
    </citation>
    <scope>NUCLEOTIDE SEQUENCE [LARGE SCALE GENOMIC DNA]</scope>
    <source>
        <strain evidence="3">NAU3</strain>
        <tissue evidence="3">Gut</tissue>
    </source>
</reference>
<comment type="caution">
    <text evidence="3">The sequence shown here is derived from an EMBL/GenBank/DDBJ whole genome shotgun (WGS) entry which is preliminary data.</text>
</comment>
<feature type="domain" description="RNB" evidence="2">
    <location>
        <begin position="927"/>
        <end position="1383"/>
    </location>
</feature>
<dbReference type="SUPFAM" id="SSF50249">
    <property type="entry name" value="Nucleic acid-binding proteins"/>
    <property type="match status" value="1"/>
</dbReference>
<name>A0ABQ9XZ24_9EUKA</name>
<protein>
    <submittedName>
        <fullName evidence="3">Exosome complex exonuclease RRP44</fullName>
        <ecNumber evidence="3">3.1.26.-</ecNumber>
    </submittedName>
</protein>
<dbReference type="Gene3D" id="2.40.50.690">
    <property type="match status" value="1"/>
</dbReference>
<dbReference type="Proteomes" id="UP001281761">
    <property type="component" value="Unassembled WGS sequence"/>
</dbReference>
<gene>
    <name evidence="3" type="ORF">BLNAU_8355</name>
</gene>
<dbReference type="PROSITE" id="PS01175">
    <property type="entry name" value="RIBONUCLEASE_II"/>
    <property type="match status" value="1"/>
</dbReference>
<evidence type="ECO:0000313" key="3">
    <source>
        <dbReference type="EMBL" id="KAK2956721.1"/>
    </source>
</evidence>
<dbReference type="InterPro" id="IPR050180">
    <property type="entry name" value="RNR_Ribonuclease"/>
</dbReference>
<dbReference type="InterPro" id="IPR022966">
    <property type="entry name" value="RNase_II/R_CS"/>
</dbReference>
<keyword evidence="3" id="KW-0269">Exonuclease</keyword>
<dbReference type="EMBL" id="JARBJD010000053">
    <property type="protein sequence ID" value="KAK2956721.1"/>
    <property type="molecule type" value="Genomic_DNA"/>
</dbReference>
<dbReference type="GO" id="GO:0004527">
    <property type="term" value="F:exonuclease activity"/>
    <property type="evidence" value="ECO:0007669"/>
    <property type="project" value="UniProtKB-KW"/>
</dbReference>
<feature type="region of interest" description="Disordered" evidence="1">
    <location>
        <begin position="1"/>
        <end position="96"/>
    </location>
</feature>
<dbReference type="PANTHER" id="PTHR23355:SF9">
    <property type="entry name" value="DIS3-LIKE EXONUCLEASE 2"/>
    <property type="match status" value="1"/>
</dbReference>
<evidence type="ECO:0000259" key="2">
    <source>
        <dbReference type="SMART" id="SM00955"/>
    </source>
</evidence>
<organism evidence="3 4">
    <name type="scientific">Blattamonas nauphoetae</name>
    <dbReference type="NCBI Taxonomy" id="2049346"/>
    <lineage>
        <taxon>Eukaryota</taxon>
        <taxon>Metamonada</taxon>
        <taxon>Preaxostyla</taxon>
        <taxon>Oxymonadida</taxon>
        <taxon>Blattamonas</taxon>
    </lineage>
</organism>
<evidence type="ECO:0000313" key="4">
    <source>
        <dbReference type="Proteomes" id="UP001281761"/>
    </source>
</evidence>
<dbReference type="PANTHER" id="PTHR23355">
    <property type="entry name" value="RIBONUCLEASE"/>
    <property type="match status" value="1"/>
</dbReference>
<keyword evidence="3" id="KW-0540">Nuclease</keyword>
<dbReference type="InterPro" id="IPR012340">
    <property type="entry name" value="NA-bd_OB-fold"/>
</dbReference>
<keyword evidence="3" id="KW-0378">Hydrolase</keyword>
<dbReference type="InterPro" id="IPR001900">
    <property type="entry name" value="RNase_II/R"/>
</dbReference>
<feature type="compositionally biased region" description="Basic residues" evidence="1">
    <location>
        <begin position="1"/>
        <end position="10"/>
    </location>
</feature>
<dbReference type="Pfam" id="PF00773">
    <property type="entry name" value="RNB"/>
    <property type="match status" value="1"/>
</dbReference>
<sequence length="1734" mass="194561">MSERRQRGRGRGSQSSRPHNDFAPIDQYRQHQRAPIIDAPPGLDVQRIHHQSAPPSQPSGRSPFTPFTYQPKQQNRPPPEIKLNYHPDPQPVPKQTLIPFSRDTRQKQQTQAPPQPKQISLSLRDIDDLTIQPKPVVSGPTAQSCEQAWSSKQEIVFPTLNDIELYSRCGICLVGHIQLHFPGRAAALNTPYGRIPVSTNVSGYLNGVMHNDLVAFTLTSRDKQPSPKQPKTQGLPPSYVQFQPNKIISGIHSRKNVKGFPESIPISILGPIDMSTRPSQAIYIIQNEQSNSFLSALKCVNPLYPNVYILTKLLEERLQEEQRKDEGRALLTSKSGSKAFYCIINLQKVVLYHGLLQKGLPQISKQKSPSTILSSSFIAPPALSNHHFFASDFQVRFVEDKQEVHWMEKIPLSIEHFGPYSPHLSREDIQKGLADGTIFATFLKMQDQNKNAKNMHNDPNKRIDNIYAFSPKVPVDFRIMSTIALNRATPGTVLFTKLHPRFAWHHQTLSEGTKKKLARIKIQKTPTDGLRDLTSLPPGQEEMILNEALEASIVPFEGNPHLFHQVTSESHPFSFPPFPQIETNDASAELLNEIDNVNIHPIECGPLDLSSSLCAFSTEEEDVELMNDDVLSLNPHQPIPLSSTDVVQPTGFVVGTGVRLLKNMEDLSQLRQDTPEHPLNPELTFSGRVEELIAPESVDQDDPRKPPTYFYSKVLVRPLVRKESTPSVIISRADLFESVVREFLKGLHQNHAEGLLVEQTKESIRKSNEALGIETPADLKISNRDLINYLRPSEKDQLSVMRQVSLDTLIKKNTLFHSLKNLKDPSQVSEEKIAQLMNSIREQAHLLPLPRPIFISVTANEWRPNSNVPSGAVQSIIGIDDSLNTLIRILLENGSIDTSPFKKELIDELPREDWYASIENGDFDGRRRFFSTRVYTIDPATACDLDDAVSVDILHDRTRLPERLREAEEDFYEIAVHIADVTHFVKNGSAADLVAQKRCTSHYLLDRVIPMLPKILSNCLCSLNPGVDRLAVSVSFVVSADGIPVEDGCLWFGRSVIRSCLRMDYEQAQRLFINGEKHVVKNLTEAEAARFHQGDSSVIKNGVILPYYPHEHAVSPVNGHEAFELGEPVFPTEEEIRADLRLLWKFADFRKKDRIAQGSVAFSRTEIRFIVDEETFEPSGVTFSDSQADDVEEPSNDPSNLVDIESDAIEGNGSGIESHQLIEELMLTANCCVAIFINDTFPNHACIRTHPVPDPIVLNDMQKTIKFYNLPISLQLDEEGGQNPNTAIARAIECASSLSEEVSLGFLSLLRSNIKQAVYTLTGGDGTVLSIPGSTSKLIEYDENNWTWRHFALAFPLYTHFTSPIRRYPDQVVHRLLLSALHLRSNGVKEWKGNVITSEMVASDCISPHVPKSILPLSYVLDLPSILSQCNERRKADLQLKYRSAEVFLSRFIEKHCKRKAIICVAIVTWIDARSITFEIPGLDVHMKVAYRELGRNYYYDDETMSVYLGVGTRLKEKPQLKVLKIEKDLTISSDLESGVSNTSIGEDPDTHCSALMNSLSSQYFVAPPADQVTPTPAPIVVHLQPSAPPPASYQLPLPDGTVLLNPSVDRAASKSPPPKRHISAPPTSSAVPLVLHTKPLDPTTAPWPAHCNLKLHVDCDVREVHMFERVKVVLTPTKLEQTENGFEMPKYNLSLYQFLEECDPDKIVFETIPQELWQAMISNRVTKKTAQTE</sequence>
<accession>A0ABQ9XZ24</accession>
<proteinExistence type="predicted"/>
<keyword evidence="4" id="KW-1185">Reference proteome</keyword>
<dbReference type="SMART" id="SM00955">
    <property type="entry name" value="RNB"/>
    <property type="match status" value="1"/>
</dbReference>
<dbReference type="EC" id="3.1.26.-" evidence="3"/>
<feature type="region of interest" description="Disordered" evidence="1">
    <location>
        <begin position="1180"/>
        <end position="1199"/>
    </location>
</feature>
<feature type="compositionally biased region" description="Polar residues" evidence="1">
    <location>
        <begin position="58"/>
        <end position="75"/>
    </location>
</feature>